<dbReference type="Gene3D" id="2.30.42.10">
    <property type="match status" value="1"/>
</dbReference>
<evidence type="ECO:0000256" key="3">
    <source>
        <dbReference type="ARBA" id="ARBA00022801"/>
    </source>
</evidence>
<feature type="compositionally biased region" description="Low complexity" evidence="4">
    <location>
        <begin position="28"/>
        <end position="57"/>
    </location>
</feature>
<dbReference type="InterPro" id="IPR001940">
    <property type="entry name" value="Peptidase_S1C"/>
</dbReference>
<evidence type="ECO:0000313" key="7">
    <source>
        <dbReference type="Proteomes" id="UP001442841"/>
    </source>
</evidence>
<dbReference type="PANTHER" id="PTHR43343">
    <property type="entry name" value="PEPTIDASE S12"/>
    <property type="match status" value="1"/>
</dbReference>
<dbReference type="InterPro" id="IPR051201">
    <property type="entry name" value="Chloro_Bact_Ser_Proteases"/>
</dbReference>
<dbReference type="RefSeq" id="WP_425309904.1">
    <property type="nucleotide sequence ID" value="NZ_CP154795.1"/>
</dbReference>
<organism evidence="6 7">
    <name type="scientific">Ammonicoccus fulvus</name>
    <dbReference type="NCBI Taxonomy" id="3138240"/>
    <lineage>
        <taxon>Bacteria</taxon>
        <taxon>Bacillati</taxon>
        <taxon>Actinomycetota</taxon>
        <taxon>Actinomycetes</taxon>
        <taxon>Propionibacteriales</taxon>
        <taxon>Propionibacteriaceae</taxon>
        <taxon>Ammonicoccus</taxon>
    </lineage>
</organism>
<evidence type="ECO:0000259" key="5">
    <source>
        <dbReference type="PROSITE" id="PS50106"/>
    </source>
</evidence>
<reference evidence="6 7" key="1">
    <citation type="submission" date="2024-04" db="EMBL/GenBank/DDBJ databases">
        <title>Isolation of an actinomycete strain from pig manure.</title>
        <authorList>
            <person name="Gong T."/>
            <person name="Yu Z."/>
            <person name="An M."/>
            <person name="Wei C."/>
            <person name="Yang W."/>
            <person name="Liu L."/>
        </authorList>
    </citation>
    <scope>NUCLEOTIDE SEQUENCE [LARGE SCALE GENOMIC DNA]</scope>
    <source>
        <strain evidence="6 7">ZF39</strain>
    </source>
</reference>
<dbReference type="InterPro" id="IPR043504">
    <property type="entry name" value="Peptidase_S1_PA_chymotrypsin"/>
</dbReference>
<proteinExistence type="inferred from homology"/>
<dbReference type="Proteomes" id="UP001442841">
    <property type="component" value="Chromosome"/>
</dbReference>
<comment type="similarity">
    <text evidence="1">Belongs to the peptidase S1C family.</text>
</comment>
<dbReference type="InterPro" id="IPR009003">
    <property type="entry name" value="Peptidase_S1_PA"/>
</dbReference>
<feature type="region of interest" description="Disordered" evidence="4">
    <location>
        <begin position="1"/>
        <end position="128"/>
    </location>
</feature>
<dbReference type="EMBL" id="CP154795">
    <property type="protein sequence ID" value="XAN08449.1"/>
    <property type="molecule type" value="Genomic_DNA"/>
</dbReference>
<dbReference type="PRINTS" id="PR00834">
    <property type="entry name" value="PROTEASES2C"/>
</dbReference>
<dbReference type="InterPro" id="IPR036034">
    <property type="entry name" value="PDZ_sf"/>
</dbReference>
<keyword evidence="3" id="KW-0378">Hydrolase</keyword>
<dbReference type="Gene3D" id="2.40.10.10">
    <property type="entry name" value="Trypsin-like serine proteases"/>
    <property type="match status" value="2"/>
</dbReference>
<dbReference type="SUPFAM" id="SSF50156">
    <property type="entry name" value="PDZ domain-like"/>
    <property type="match status" value="1"/>
</dbReference>
<evidence type="ECO:0000256" key="1">
    <source>
        <dbReference type="ARBA" id="ARBA00010541"/>
    </source>
</evidence>
<keyword evidence="2" id="KW-0645">Protease</keyword>
<name>A0ABZ3FUN9_9ACTN</name>
<evidence type="ECO:0000256" key="2">
    <source>
        <dbReference type="ARBA" id="ARBA00022670"/>
    </source>
</evidence>
<feature type="domain" description="PDZ" evidence="5">
    <location>
        <begin position="390"/>
        <end position="472"/>
    </location>
</feature>
<dbReference type="SUPFAM" id="SSF50494">
    <property type="entry name" value="Trypsin-like serine proteases"/>
    <property type="match status" value="1"/>
</dbReference>
<dbReference type="Pfam" id="PF13365">
    <property type="entry name" value="Trypsin_2"/>
    <property type="match status" value="1"/>
</dbReference>
<dbReference type="InterPro" id="IPR001478">
    <property type="entry name" value="PDZ"/>
</dbReference>
<feature type="compositionally biased region" description="Low complexity" evidence="4">
    <location>
        <begin position="162"/>
        <end position="180"/>
    </location>
</feature>
<evidence type="ECO:0000313" key="6">
    <source>
        <dbReference type="EMBL" id="XAN08449.1"/>
    </source>
</evidence>
<protein>
    <submittedName>
        <fullName evidence="6">Trypsin-like peptidase domain-containing protein</fullName>
    </submittedName>
</protein>
<evidence type="ECO:0000256" key="4">
    <source>
        <dbReference type="SAM" id="MobiDB-lite"/>
    </source>
</evidence>
<dbReference type="PANTHER" id="PTHR43343:SF3">
    <property type="entry name" value="PROTEASE DO-LIKE 8, CHLOROPLASTIC"/>
    <property type="match status" value="1"/>
</dbReference>
<sequence length="483" mass="48015">MSQNYSPWSRPQDGEQGFGAPPDYGSDSSGYAPAPGSYPSASGSYPSAPTSYPSAPTNYPPQPGYQSGPGYPPPADADPARLRRDAGFGVQHPPEAFAPPPAGPPGAFAPTTPARAVPPPPARATGGTSRRTLLTAVIASTAAALVAGGAAGYGAAELAGQNPTTAPTSTASTTQVAPQTESDTAEVADRLLTSTVTIAYRSNTTGGTGSGFVLDEQGHIVTNNHVIEGAVSGGTQLMVEFTDGRRVPASLVGRSPSYDLAVIRVSANDPLAPVQLGDSDAVRPGQGVLAVGAPLGLGGSVTAGIVSAVERPFGVGDTTDESGATTFINGIQTDAAINPGNSGGPLADTAGRVIGVNSAILTLGAGAEGGRSGNIGLGFAIPINQAKTIAEEIIRDGQATYPVIGASVGNNAEGVRLTAVTPGGPAARAGLNSGDIVTAADGKPVDTPTDLIVRIRTHRPGEQVELTVRGRGPVAVTLGSKVG</sequence>
<dbReference type="PROSITE" id="PS50106">
    <property type="entry name" value="PDZ"/>
    <property type="match status" value="1"/>
</dbReference>
<gene>
    <name evidence="6" type="ORF">AADG42_14435</name>
</gene>
<dbReference type="Pfam" id="PF13180">
    <property type="entry name" value="PDZ_2"/>
    <property type="match status" value="1"/>
</dbReference>
<accession>A0ABZ3FUN9</accession>
<dbReference type="SMART" id="SM00228">
    <property type="entry name" value="PDZ"/>
    <property type="match status" value="1"/>
</dbReference>
<feature type="region of interest" description="Disordered" evidence="4">
    <location>
        <begin position="162"/>
        <end position="184"/>
    </location>
</feature>
<feature type="compositionally biased region" description="Low complexity" evidence="4">
    <location>
        <begin position="105"/>
        <end position="115"/>
    </location>
</feature>
<keyword evidence="7" id="KW-1185">Reference proteome</keyword>